<dbReference type="InterPro" id="IPR001451">
    <property type="entry name" value="Hexapep"/>
</dbReference>
<evidence type="ECO:0000313" key="6">
    <source>
        <dbReference type="EMBL" id="KAF2204751.1"/>
    </source>
</evidence>
<reference evidence="6" key="1">
    <citation type="journal article" date="2020" name="Stud. Mycol.">
        <title>101 Dothideomycetes genomes: a test case for predicting lifestyles and emergence of pathogens.</title>
        <authorList>
            <person name="Haridas S."/>
            <person name="Albert R."/>
            <person name="Binder M."/>
            <person name="Bloem J."/>
            <person name="Labutti K."/>
            <person name="Salamov A."/>
            <person name="Andreopoulos B."/>
            <person name="Baker S."/>
            <person name="Barry K."/>
            <person name="Bills G."/>
            <person name="Bluhm B."/>
            <person name="Cannon C."/>
            <person name="Castanera R."/>
            <person name="Culley D."/>
            <person name="Daum C."/>
            <person name="Ezra D."/>
            <person name="Gonzalez J."/>
            <person name="Henrissat B."/>
            <person name="Kuo A."/>
            <person name="Liang C."/>
            <person name="Lipzen A."/>
            <person name="Lutzoni F."/>
            <person name="Magnuson J."/>
            <person name="Mondo S."/>
            <person name="Nolan M."/>
            <person name="Ohm R."/>
            <person name="Pangilinan J."/>
            <person name="Park H.-J."/>
            <person name="Ramirez L."/>
            <person name="Alfaro M."/>
            <person name="Sun H."/>
            <person name="Tritt A."/>
            <person name="Yoshinaga Y."/>
            <person name="Zwiers L.-H."/>
            <person name="Turgeon B."/>
            <person name="Goodwin S."/>
            <person name="Spatafora J."/>
            <person name="Crous P."/>
            <person name="Grigoriev I."/>
        </authorList>
    </citation>
    <scope>NUCLEOTIDE SEQUENCE</scope>
    <source>
        <strain evidence="6">ATCC 74209</strain>
    </source>
</reference>
<comment type="similarity">
    <text evidence="1">Belongs to the transferase hexapeptide repeat family.</text>
</comment>
<proteinExistence type="inferred from homology"/>
<dbReference type="CDD" id="cd03357">
    <property type="entry name" value="LbH_MAT_GAT"/>
    <property type="match status" value="1"/>
</dbReference>
<name>A0A9P4JSI7_9PLEO</name>
<feature type="compositionally biased region" description="Low complexity" evidence="4">
    <location>
        <begin position="427"/>
        <end position="438"/>
    </location>
</feature>
<dbReference type="PROSITE" id="PS50048">
    <property type="entry name" value="ZN2_CY6_FUNGAL_2"/>
    <property type="match status" value="1"/>
</dbReference>
<dbReference type="InterPro" id="IPR018357">
    <property type="entry name" value="Hexapep_transf_CS"/>
</dbReference>
<feature type="compositionally biased region" description="Polar residues" evidence="4">
    <location>
        <begin position="84"/>
        <end position="111"/>
    </location>
</feature>
<dbReference type="CDD" id="cd00067">
    <property type="entry name" value="GAL4"/>
    <property type="match status" value="1"/>
</dbReference>
<dbReference type="EMBL" id="ML993869">
    <property type="protein sequence ID" value="KAF2204751.1"/>
    <property type="molecule type" value="Genomic_DNA"/>
</dbReference>
<dbReference type="GO" id="GO:0008374">
    <property type="term" value="F:O-acyltransferase activity"/>
    <property type="evidence" value="ECO:0007669"/>
    <property type="project" value="TreeGrafter"/>
</dbReference>
<comment type="caution">
    <text evidence="6">The sequence shown here is derived from an EMBL/GenBank/DDBJ whole genome shotgun (WGS) entry which is preliminary data.</text>
</comment>
<dbReference type="SUPFAM" id="SSF57701">
    <property type="entry name" value="Zn2/Cys6 DNA-binding domain"/>
    <property type="match status" value="1"/>
</dbReference>
<dbReference type="GO" id="GO:0000981">
    <property type="term" value="F:DNA-binding transcription factor activity, RNA polymerase II-specific"/>
    <property type="evidence" value="ECO:0007669"/>
    <property type="project" value="InterPro"/>
</dbReference>
<dbReference type="Gene3D" id="4.10.240.10">
    <property type="entry name" value="Zn(2)-C6 fungal-type DNA-binding domain"/>
    <property type="match status" value="1"/>
</dbReference>
<dbReference type="AlphaFoldDB" id="A0A9P4JSI7"/>
<dbReference type="GO" id="GO:0016407">
    <property type="term" value="F:acetyltransferase activity"/>
    <property type="evidence" value="ECO:0007669"/>
    <property type="project" value="InterPro"/>
</dbReference>
<evidence type="ECO:0000256" key="4">
    <source>
        <dbReference type="SAM" id="MobiDB-lite"/>
    </source>
</evidence>
<feature type="region of interest" description="Disordered" evidence="4">
    <location>
        <begin position="332"/>
        <end position="498"/>
    </location>
</feature>
<protein>
    <recommendedName>
        <fullName evidence="5">Zn(2)-C6 fungal-type domain-containing protein</fullName>
    </recommendedName>
</protein>
<dbReference type="SMART" id="SM00066">
    <property type="entry name" value="GAL4"/>
    <property type="match status" value="1"/>
</dbReference>
<dbReference type="SMART" id="SM01266">
    <property type="entry name" value="Mac"/>
    <property type="match status" value="1"/>
</dbReference>
<dbReference type="PANTHER" id="PTHR23416:SF76">
    <property type="entry name" value="ZN(II)2CYS6 TRANSCRIPTION FACTOR (EUROFUNG)"/>
    <property type="match status" value="1"/>
</dbReference>
<dbReference type="Gene3D" id="2.160.10.10">
    <property type="entry name" value="Hexapeptide repeat proteins"/>
    <property type="match status" value="1"/>
</dbReference>
<evidence type="ECO:0000256" key="2">
    <source>
        <dbReference type="ARBA" id="ARBA00022679"/>
    </source>
</evidence>
<dbReference type="PROSITE" id="PS00101">
    <property type="entry name" value="HEXAPEP_TRANSFERASES"/>
    <property type="match status" value="1"/>
</dbReference>
<feature type="compositionally biased region" description="Polar residues" evidence="4">
    <location>
        <begin position="388"/>
        <end position="401"/>
    </location>
</feature>
<dbReference type="InterPro" id="IPR001138">
    <property type="entry name" value="Zn2Cys6_DnaBD"/>
</dbReference>
<feature type="compositionally biased region" description="Polar residues" evidence="4">
    <location>
        <begin position="43"/>
        <end position="52"/>
    </location>
</feature>
<evidence type="ECO:0000256" key="3">
    <source>
        <dbReference type="ARBA" id="ARBA00023242"/>
    </source>
</evidence>
<dbReference type="Pfam" id="PF00132">
    <property type="entry name" value="Hexapep"/>
    <property type="match status" value="1"/>
</dbReference>
<dbReference type="PROSITE" id="PS00463">
    <property type="entry name" value="ZN2_CY6_FUNGAL_1"/>
    <property type="match status" value="1"/>
</dbReference>
<dbReference type="InterPro" id="IPR024688">
    <property type="entry name" value="Mac_dom"/>
</dbReference>
<feature type="compositionally biased region" description="Basic and acidic residues" evidence="4">
    <location>
        <begin position="166"/>
        <end position="214"/>
    </location>
</feature>
<dbReference type="InterPro" id="IPR011004">
    <property type="entry name" value="Trimer_LpxA-like_sf"/>
</dbReference>
<feature type="domain" description="Zn(2)-C6 fungal-type" evidence="5">
    <location>
        <begin position="264"/>
        <end position="292"/>
    </location>
</feature>
<dbReference type="GO" id="GO:0008270">
    <property type="term" value="F:zinc ion binding"/>
    <property type="evidence" value="ECO:0007669"/>
    <property type="project" value="InterPro"/>
</dbReference>
<dbReference type="InterPro" id="IPR051159">
    <property type="entry name" value="Hexapeptide_acetyltransf"/>
</dbReference>
<dbReference type="InterPro" id="IPR036864">
    <property type="entry name" value="Zn2-C6_fun-type_DNA-bd_sf"/>
</dbReference>
<feature type="compositionally biased region" description="Polar residues" evidence="4">
    <location>
        <begin position="155"/>
        <end position="164"/>
    </location>
</feature>
<sequence length="701" mass="77241">MPAVVQDSLRTSSVGFMLKDKLGEPIVSGFTAVNGRASPPSPRKTNGMNGVSSDAVHVRPFSSNSPEEVQDAKPPMPIREEWNSSRATENGISAARQTDSPTSYEGASPVNSPGKRKRSSSVAEERSYQSNDADSVQSRKRLEPYTSVERADSPTPVSHQQSFMEGSREYQSVERAEHDRSWATRDPRDPAHHNTSEHSHREPQGMDGLVDRASDSPTGGPVSRGSVEGQNSVERSSTTEITRAGVQVDPKKRKRQFTNRTKTGCGTCRRRKKKCDEAKPECNNCTRGGFICEGYAHKVSWQKSGVGSKTHIPLQAKDKYAVDSPQLYHSHGHARENYDTSTHPTDGARVRPIVLEEPQRQTSRDSWTGNWADPQRASYPPEHPPVSEYTQQPSLTAQSRPPSHDHHVEHPSQSQRQSVPRIHHYTPQPMSQPMNSSPAVTAQLALQHQSSGNPHQHHSQQLPPPPQHHSMHPPQSLPPGHPPPHHAPPLPKPQKSEKEKMLNGEYYLMFSNQLIDEREQCKAALYRFNSSSNPALGISREERKRHFRTIIEAPWTRHREQSAGSLGKDVHVDAPFTCEYGYNIHVGDNVVIQSNCTILDSCRVSIGNNTIIGPNVSIFSNTVSTDPNRRNGGKGTAIAKPIEICDNVFIGGNVTILPGIKVGKGATIGAGSVVTRNVPPHVVVSGNPATVRRGIWKEPYS</sequence>
<keyword evidence="3" id="KW-0539">Nucleus</keyword>
<keyword evidence="2" id="KW-0808">Transferase</keyword>
<dbReference type="Proteomes" id="UP000799536">
    <property type="component" value="Unassembled WGS sequence"/>
</dbReference>
<gene>
    <name evidence="6" type="ORF">GQ43DRAFT_428675</name>
</gene>
<evidence type="ECO:0000259" key="5">
    <source>
        <dbReference type="PROSITE" id="PS50048"/>
    </source>
</evidence>
<dbReference type="Pfam" id="PF12464">
    <property type="entry name" value="Mac"/>
    <property type="match status" value="1"/>
</dbReference>
<evidence type="ECO:0000256" key="1">
    <source>
        <dbReference type="ARBA" id="ARBA00007274"/>
    </source>
</evidence>
<feature type="compositionally biased region" description="Polar residues" evidence="4">
    <location>
        <begin position="228"/>
        <end position="241"/>
    </location>
</feature>
<dbReference type="PANTHER" id="PTHR23416">
    <property type="entry name" value="SIALIC ACID SYNTHASE-RELATED"/>
    <property type="match status" value="1"/>
</dbReference>
<evidence type="ECO:0000313" key="7">
    <source>
        <dbReference type="Proteomes" id="UP000799536"/>
    </source>
</evidence>
<dbReference type="OrthoDB" id="25818at2759"/>
<feature type="compositionally biased region" description="Polar residues" evidence="4">
    <location>
        <begin position="444"/>
        <end position="453"/>
    </location>
</feature>
<accession>A0A9P4JSI7</accession>
<dbReference type="SUPFAM" id="SSF51161">
    <property type="entry name" value="Trimeric LpxA-like enzymes"/>
    <property type="match status" value="1"/>
</dbReference>
<feature type="region of interest" description="Disordered" evidence="4">
    <location>
        <begin position="30"/>
        <end position="267"/>
    </location>
</feature>
<dbReference type="Pfam" id="PF00172">
    <property type="entry name" value="Zn_clus"/>
    <property type="match status" value="1"/>
</dbReference>
<feature type="compositionally biased region" description="Pro residues" evidence="4">
    <location>
        <begin position="475"/>
        <end position="492"/>
    </location>
</feature>
<organism evidence="6 7">
    <name type="scientific">Delitschia confertaspora ATCC 74209</name>
    <dbReference type="NCBI Taxonomy" id="1513339"/>
    <lineage>
        <taxon>Eukaryota</taxon>
        <taxon>Fungi</taxon>
        <taxon>Dikarya</taxon>
        <taxon>Ascomycota</taxon>
        <taxon>Pezizomycotina</taxon>
        <taxon>Dothideomycetes</taxon>
        <taxon>Pleosporomycetidae</taxon>
        <taxon>Pleosporales</taxon>
        <taxon>Delitschiaceae</taxon>
        <taxon>Delitschia</taxon>
    </lineage>
</organism>
<keyword evidence="7" id="KW-1185">Reference proteome</keyword>